<feature type="transmembrane region" description="Helical" evidence="1">
    <location>
        <begin position="42"/>
        <end position="62"/>
    </location>
</feature>
<feature type="transmembrane region" description="Helical" evidence="1">
    <location>
        <begin position="130"/>
        <end position="150"/>
    </location>
</feature>
<gene>
    <name evidence="2" type="ORF">HMPREF9134_00937</name>
</gene>
<dbReference type="PATRIC" id="fig|1127696.3.peg.851"/>
<dbReference type="EMBL" id="AMEQ01000026">
    <property type="protein sequence ID" value="EKY01393.1"/>
    <property type="molecule type" value="Genomic_DNA"/>
</dbReference>
<evidence type="ECO:0000313" key="3">
    <source>
        <dbReference type="Proteomes" id="UP000010408"/>
    </source>
</evidence>
<dbReference type="RefSeq" id="WP_005469382.1">
    <property type="nucleotide sequence ID" value="NZ_KB291046.1"/>
</dbReference>
<protein>
    <recommendedName>
        <fullName evidence="4">CDP-alcohol phosphatidyltransferase</fullName>
    </recommendedName>
</protein>
<sequence length="228" mass="25790">MADTKQAISQDRKRTNILHNKELALIAYLVERMPRWVTSNMLTSLGLCGNLFVALAMLLGALYHDSTWLLLTPVGFAINWFGDSLDGRLAYYRNRPRKWFGFCLDIVVDWIGIVAIGLGYYAYVQPGWKLVGFIFVALYGGEMIISQLRYKVTDKYSIDSGLLGPTEVRIILASLFCLDYFVPGSIHWIGLGVSFVLLVAFVSDFFKLLDSANERDVALREEQQAKEN</sequence>
<dbReference type="GO" id="GO:0016780">
    <property type="term" value="F:phosphotransferase activity, for other substituted phosphate groups"/>
    <property type="evidence" value="ECO:0007669"/>
    <property type="project" value="InterPro"/>
</dbReference>
<evidence type="ECO:0000313" key="2">
    <source>
        <dbReference type="EMBL" id="EKY01393.1"/>
    </source>
</evidence>
<dbReference type="InterPro" id="IPR000462">
    <property type="entry name" value="CDP-OH_P_trans"/>
</dbReference>
<keyword evidence="1" id="KW-0812">Transmembrane</keyword>
<keyword evidence="1" id="KW-0472">Membrane</keyword>
<dbReference type="Proteomes" id="UP000010408">
    <property type="component" value="Unassembled WGS sequence"/>
</dbReference>
<dbReference type="Pfam" id="PF01066">
    <property type="entry name" value="CDP-OH_P_transf"/>
    <property type="match status" value="1"/>
</dbReference>
<dbReference type="STRING" id="1127696.HMPREF9134_00937"/>
<name>L1NDF3_9PORP</name>
<organism evidence="2 3">
    <name type="scientific">Porphyromonas catoniae F0037</name>
    <dbReference type="NCBI Taxonomy" id="1127696"/>
    <lineage>
        <taxon>Bacteria</taxon>
        <taxon>Pseudomonadati</taxon>
        <taxon>Bacteroidota</taxon>
        <taxon>Bacteroidia</taxon>
        <taxon>Bacteroidales</taxon>
        <taxon>Porphyromonadaceae</taxon>
        <taxon>Porphyromonas</taxon>
    </lineage>
</organism>
<dbReference type="InterPro" id="IPR043130">
    <property type="entry name" value="CDP-OH_PTrfase_TM_dom"/>
</dbReference>
<evidence type="ECO:0008006" key="4">
    <source>
        <dbReference type="Google" id="ProtNLM"/>
    </source>
</evidence>
<feature type="transmembrane region" description="Helical" evidence="1">
    <location>
        <begin position="188"/>
        <end position="206"/>
    </location>
</feature>
<dbReference type="GO" id="GO:0008654">
    <property type="term" value="P:phospholipid biosynthetic process"/>
    <property type="evidence" value="ECO:0007669"/>
    <property type="project" value="InterPro"/>
</dbReference>
<proteinExistence type="predicted"/>
<dbReference type="GO" id="GO:0016020">
    <property type="term" value="C:membrane"/>
    <property type="evidence" value="ECO:0007669"/>
    <property type="project" value="InterPro"/>
</dbReference>
<accession>L1NDF3</accession>
<evidence type="ECO:0000256" key="1">
    <source>
        <dbReference type="SAM" id="Phobius"/>
    </source>
</evidence>
<dbReference type="AlphaFoldDB" id="L1NDF3"/>
<dbReference type="HOGENOM" id="CLU_077956_0_0_10"/>
<comment type="caution">
    <text evidence="2">The sequence shown here is derived from an EMBL/GenBank/DDBJ whole genome shotgun (WGS) entry which is preliminary data.</text>
</comment>
<reference evidence="2 3" key="1">
    <citation type="submission" date="2012-05" db="EMBL/GenBank/DDBJ databases">
        <authorList>
            <person name="Weinstock G."/>
            <person name="Sodergren E."/>
            <person name="Lobos E.A."/>
            <person name="Fulton L."/>
            <person name="Fulton R."/>
            <person name="Courtney L."/>
            <person name="Fronick C."/>
            <person name="O'Laughlin M."/>
            <person name="Godfrey J."/>
            <person name="Wilson R.M."/>
            <person name="Miner T."/>
            <person name="Farmer C."/>
            <person name="Delehaunty K."/>
            <person name="Cordes M."/>
            <person name="Minx P."/>
            <person name="Tomlinson C."/>
            <person name="Chen J."/>
            <person name="Wollam A."/>
            <person name="Pepin K.H."/>
            <person name="Bhonagiri V."/>
            <person name="Zhang X."/>
            <person name="Suruliraj S."/>
            <person name="Warren W."/>
            <person name="Mitreva M."/>
            <person name="Mardis E.R."/>
            <person name="Wilson R.K."/>
        </authorList>
    </citation>
    <scope>NUCLEOTIDE SEQUENCE [LARGE SCALE GENOMIC DNA]</scope>
    <source>
        <strain evidence="2 3">F0037</strain>
    </source>
</reference>
<dbReference type="Gene3D" id="1.20.120.1760">
    <property type="match status" value="1"/>
</dbReference>
<dbReference type="eggNOG" id="COG1183">
    <property type="taxonomic scope" value="Bacteria"/>
</dbReference>
<keyword evidence="1" id="KW-1133">Transmembrane helix</keyword>
<feature type="transmembrane region" description="Helical" evidence="1">
    <location>
        <begin position="99"/>
        <end position="124"/>
    </location>
</feature>